<organism evidence="1 2">
    <name type="scientific">Aquipuribacter hungaricus</name>
    <dbReference type="NCBI Taxonomy" id="545624"/>
    <lineage>
        <taxon>Bacteria</taxon>
        <taxon>Bacillati</taxon>
        <taxon>Actinomycetota</taxon>
        <taxon>Actinomycetes</taxon>
        <taxon>Micrococcales</taxon>
        <taxon>Intrasporangiaceae</taxon>
        <taxon>Aquipuribacter</taxon>
    </lineage>
</organism>
<evidence type="ECO:0000313" key="2">
    <source>
        <dbReference type="Proteomes" id="UP001595685"/>
    </source>
</evidence>
<dbReference type="InterPro" id="IPR006230">
    <property type="entry name" value="MutL"/>
</dbReference>
<name>A0ABV7WD83_9MICO</name>
<gene>
    <name evidence="1" type="ORF">ACFOLH_00655</name>
</gene>
<accession>A0ABV7WD83</accession>
<dbReference type="Proteomes" id="UP001595685">
    <property type="component" value="Unassembled WGS sequence"/>
</dbReference>
<evidence type="ECO:0000313" key="1">
    <source>
        <dbReference type="EMBL" id="MFC3686847.1"/>
    </source>
</evidence>
<comment type="caution">
    <text evidence="1">The sequence shown here is derived from an EMBL/GenBank/DDBJ whole genome shotgun (WGS) entry which is preliminary data.</text>
</comment>
<reference evidence="2" key="1">
    <citation type="journal article" date="2019" name="Int. J. Syst. Evol. Microbiol.">
        <title>The Global Catalogue of Microorganisms (GCM) 10K type strain sequencing project: providing services to taxonomists for standard genome sequencing and annotation.</title>
        <authorList>
            <consortium name="The Broad Institute Genomics Platform"/>
            <consortium name="The Broad Institute Genome Sequencing Center for Infectious Disease"/>
            <person name="Wu L."/>
            <person name="Ma J."/>
        </authorList>
    </citation>
    <scope>NUCLEOTIDE SEQUENCE [LARGE SCALE GENOMIC DNA]</scope>
    <source>
        <strain evidence="2">NCAIM B.02333</strain>
    </source>
</reference>
<keyword evidence="2" id="KW-1185">Reference proteome</keyword>
<sequence length="473" mass="46442">MSDLRVCVDVGSTWTKALLVDPAATVAGSVRVQPGTGSAPAVLRCDGVVATAQHRTTVGTDVMDGVSGVLALLGEQVGAHPVAFGAPLVCSSAGGGLRLAVVGYERVVTAEAARRAAVSAGGRVVHLASGRLGPDDVAALLAARPDVVVLTGGTDGGDGEALLAAAAALAPVLGPAGLPVVLAGNAEVATEAEQVLADRGVVVDRVANVLPRIGHLDPGPAREAVRAAFLRHVIGGGRLSSGRGFEQLVLAATPDAVLAGVQRLAGAFPGGVLAVDVGGATTDVYSVLSQPAADSVEDDVAGTEAASRTVEGDLGMRWSAPGVLAAAGVEGLTARFAEAAAGSGGRPGSADAVADDGDLAERTAALAAEPGRLAEDPAALSLDTGLAAVAAVTALRRHARPTVPGAAPRPLRDVELLVGSGGVLRHGDAARAEAVLGAVLGDHAGMWHVPDAAATAVDASYVLCALGLLALAD</sequence>
<dbReference type="RefSeq" id="WP_376983635.1">
    <property type="nucleotide sequence ID" value="NZ_JBHRWW010000001.1"/>
</dbReference>
<dbReference type="EMBL" id="JBHRWW010000001">
    <property type="protein sequence ID" value="MFC3686847.1"/>
    <property type="molecule type" value="Genomic_DNA"/>
</dbReference>
<proteinExistence type="predicted"/>
<protein>
    <submittedName>
        <fullName evidence="1">Glutamate mutase L</fullName>
    </submittedName>
</protein>
<dbReference type="Pfam" id="PF13941">
    <property type="entry name" value="MutL"/>
    <property type="match status" value="1"/>
</dbReference>